<evidence type="ECO:0000313" key="3">
    <source>
        <dbReference type="Proteomes" id="UP001500603"/>
    </source>
</evidence>
<feature type="domain" description="NAD(P)-binding" evidence="1">
    <location>
        <begin position="3"/>
        <end position="127"/>
    </location>
</feature>
<sequence>MLGATGTTGGRVVEFLRGRSVPVRLATRTPGPDPRTVRFDWWDRASYSPALRGVRAVYLVAPIGVEQPVPIVELFLKVAAREGVRRVVLLGSSAVDAASTGTGALYELVRATMPEWAVLRPSWFMQNFLGDHVVAHGVRTGAIATATGEGRVAFIDPADIAAVAGHALVDETPHNTEHLLTGPEALSYADTAAILSAHLGRPIVHRAISTAEAVARYQDSGIPVEFAKLLAELDEDIRAGTEDRVTDTVRAVTGRIPRSFREFVRVHL</sequence>
<dbReference type="Gene3D" id="3.90.25.10">
    <property type="entry name" value="UDP-galactose 4-epimerase, domain 1"/>
    <property type="match status" value="1"/>
</dbReference>
<keyword evidence="3" id="KW-1185">Reference proteome</keyword>
<dbReference type="Pfam" id="PF13460">
    <property type="entry name" value="NAD_binding_10"/>
    <property type="match status" value="1"/>
</dbReference>
<evidence type="ECO:0000313" key="2">
    <source>
        <dbReference type="EMBL" id="GAA5068763.1"/>
    </source>
</evidence>
<dbReference type="PANTHER" id="PTHR43162:SF1">
    <property type="entry name" value="PRESTALK A DIFFERENTIATION PROTEIN A"/>
    <property type="match status" value="1"/>
</dbReference>
<name>A0ABP9L3P2_9NOCA</name>
<accession>A0ABP9L3P2</accession>
<dbReference type="InterPro" id="IPR036291">
    <property type="entry name" value="NAD(P)-bd_dom_sf"/>
</dbReference>
<dbReference type="PANTHER" id="PTHR43162">
    <property type="match status" value="1"/>
</dbReference>
<dbReference type="Gene3D" id="3.40.50.720">
    <property type="entry name" value="NAD(P)-binding Rossmann-like Domain"/>
    <property type="match status" value="1"/>
</dbReference>
<gene>
    <name evidence="2" type="ORF">GCM10023318_59440</name>
</gene>
<proteinExistence type="predicted"/>
<dbReference type="InterPro" id="IPR016040">
    <property type="entry name" value="NAD(P)-bd_dom"/>
</dbReference>
<dbReference type="Proteomes" id="UP001500603">
    <property type="component" value="Unassembled WGS sequence"/>
</dbReference>
<reference evidence="3" key="1">
    <citation type="journal article" date="2019" name="Int. J. Syst. Evol. Microbiol.">
        <title>The Global Catalogue of Microorganisms (GCM) 10K type strain sequencing project: providing services to taxonomists for standard genome sequencing and annotation.</title>
        <authorList>
            <consortium name="The Broad Institute Genomics Platform"/>
            <consortium name="The Broad Institute Genome Sequencing Center for Infectious Disease"/>
            <person name="Wu L."/>
            <person name="Ma J."/>
        </authorList>
    </citation>
    <scope>NUCLEOTIDE SEQUENCE [LARGE SCALE GENOMIC DNA]</scope>
    <source>
        <strain evidence="3">JCM 18298</strain>
    </source>
</reference>
<dbReference type="SUPFAM" id="SSF51735">
    <property type="entry name" value="NAD(P)-binding Rossmann-fold domains"/>
    <property type="match status" value="1"/>
</dbReference>
<protein>
    <submittedName>
        <fullName evidence="2">NAD(P)H-binding protein</fullName>
    </submittedName>
</protein>
<organism evidence="2 3">
    <name type="scientific">Nocardia callitridis</name>
    <dbReference type="NCBI Taxonomy" id="648753"/>
    <lineage>
        <taxon>Bacteria</taxon>
        <taxon>Bacillati</taxon>
        <taxon>Actinomycetota</taxon>
        <taxon>Actinomycetes</taxon>
        <taxon>Mycobacteriales</taxon>
        <taxon>Nocardiaceae</taxon>
        <taxon>Nocardia</taxon>
    </lineage>
</organism>
<dbReference type="InterPro" id="IPR051604">
    <property type="entry name" value="Ergot_Alk_Oxidoreductase"/>
</dbReference>
<evidence type="ECO:0000259" key="1">
    <source>
        <dbReference type="Pfam" id="PF13460"/>
    </source>
</evidence>
<dbReference type="EMBL" id="BAABJM010000009">
    <property type="protein sequence ID" value="GAA5068763.1"/>
    <property type="molecule type" value="Genomic_DNA"/>
</dbReference>
<comment type="caution">
    <text evidence="2">The sequence shown here is derived from an EMBL/GenBank/DDBJ whole genome shotgun (WGS) entry which is preliminary data.</text>
</comment>